<dbReference type="InterPro" id="IPR051906">
    <property type="entry name" value="TolC-like"/>
</dbReference>
<dbReference type="PANTHER" id="PTHR30026">
    <property type="entry name" value="OUTER MEMBRANE PROTEIN TOLC"/>
    <property type="match status" value="1"/>
</dbReference>
<keyword evidence="3" id="KW-0813">Transport</keyword>
<dbReference type="GO" id="GO:0015562">
    <property type="term" value="F:efflux transmembrane transporter activity"/>
    <property type="evidence" value="ECO:0007669"/>
    <property type="project" value="InterPro"/>
</dbReference>
<keyword evidence="4" id="KW-1134">Transmembrane beta strand</keyword>
<dbReference type="InterPro" id="IPR003423">
    <property type="entry name" value="OMP_efflux"/>
</dbReference>
<dbReference type="Proteomes" id="UP000198785">
    <property type="component" value="Unassembled WGS sequence"/>
</dbReference>
<evidence type="ECO:0000313" key="9">
    <source>
        <dbReference type="Proteomes" id="UP000198785"/>
    </source>
</evidence>
<dbReference type="STRING" id="683125.SAMN05660206_10741"/>
<name>A0A1I6TTY1_9SPHI</name>
<evidence type="ECO:0000256" key="7">
    <source>
        <dbReference type="ARBA" id="ARBA00023237"/>
    </source>
</evidence>
<protein>
    <submittedName>
        <fullName evidence="8">Outer membrane protein</fullName>
    </submittedName>
</protein>
<comment type="similarity">
    <text evidence="2">Belongs to the outer membrane factor (OMF) (TC 1.B.17) family.</text>
</comment>
<organism evidence="8 9">
    <name type="scientific">Sphingobacterium wenxiniae</name>
    <dbReference type="NCBI Taxonomy" id="683125"/>
    <lineage>
        <taxon>Bacteria</taxon>
        <taxon>Pseudomonadati</taxon>
        <taxon>Bacteroidota</taxon>
        <taxon>Sphingobacteriia</taxon>
        <taxon>Sphingobacteriales</taxon>
        <taxon>Sphingobacteriaceae</taxon>
        <taxon>Sphingobacterium</taxon>
    </lineage>
</organism>
<accession>A0A1I6TTY1</accession>
<proteinExistence type="inferred from homology"/>
<dbReference type="AlphaFoldDB" id="A0A1I6TTY1"/>
<dbReference type="RefSeq" id="WP_093365852.1">
    <property type="nucleotide sequence ID" value="NZ_FOZZ01000007.1"/>
</dbReference>
<keyword evidence="5" id="KW-0812">Transmembrane</keyword>
<keyword evidence="9" id="KW-1185">Reference proteome</keyword>
<evidence type="ECO:0000256" key="1">
    <source>
        <dbReference type="ARBA" id="ARBA00004442"/>
    </source>
</evidence>
<dbReference type="OrthoDB" id="9811587at2"/>
<dbReference type="GO" id="GO:0015288">
    <property type="term" value="F:porin activity"/>
    <property type="evidence" value="ECO:0007669"/>
    <property type="project" value="TreeGrafter"/>
</dbReference>
<evidence type="ECO:0000256" key="4">
    <source>
        <dbReference type="ARBA" id="ARBA00022452"/>
    </source>
</evidence>
<dbReference type="GO" id="GO:0009279">
    <property type="term" value="C:cell outer membrane"/>
    <property type="evidence" value="ECO:0007669"/>
    <property type="project" value="UniProtKB-SubCell"/>
</dbReference>
<evidence type="ECO:0000256" key="3">
    <source>
        <dbReference type="ARBA" id="ARBA00022448"/>
    </source>
</evidence>
<evidence type="ECO:0000256" key="5">
    <source>
        <dbReference type="ARBA" id="ARBA00022692"/>
    </source>
</evidence>
<keyword evidence="6" id="KW-0472">Membrane</keyword>
<sequence>MRYLILFYIVCCLVSSGRGQEKSLSLTDCMELAVRNNPTLLRSELQLSRDKLNLQQAKYERLPSLNASAGHSWSQGRTLDQSINQYVDVNSAYGSQGINASLPIFTGFGILHDIRMKANAKEAGKLEYEGSVNELKLDVIEAYLGVLMAEDILNQSIAQLEVTKEQMRRAEVMQKEGAYSPGDYYDLKGQFSMEQNAIENNQQSHNISRSRLASLLNIAVEDLPGIEAVSTTDLLMEYIDAESLFAQAQQSVPNIKALDWRIKEAKESIKVAQSNLWPSLSLNGGFNTNYSSSNSASYFSQMQNNIGKTLSLNLQVPLFNRMRNRTQVKQMRLNMQDAIYSREVQLNTLRQETANVIFNLTALRGNINNLQTQVEAFEESFRIATVHFENGNSNSYIFLNAKTRYDNARSQLVVKEYEWLLQKYINDYYAGNLGW</sequence>
<dbReference type="PANTHER" id="PTHR30026:SF20">
    <property type="entry name" value="OUTER MEMBRANE PROTEIN TOLC"/>
    <property type="match status" value="1"/>
</dbReference>
<evidence type="ECO:0000313" key="8">
    <source>
        <dbReference type="EMBL" id="SFS92630.1"/>
    </source>
</evidence>
<evidence type="ECO:0000256" key="6">
    <source>
        <dbReference type="ARBA" id="ARBA00023136"/>
    </source>
</evidence>
<dbReference type="EMBL" id="FOZZ01000007">
    <property type="protein sequence ID" value="SFS92630.1"/>
    <property type="molecule type" value="Genomic_DNA"/>
</dbReference>
<comment type="subcellular location">
    <subcellularLocation>
        <location evidence="1">Cell outer membrane</location>
    </subcellularLocation>
</comment>
<reference evidence="8 9" key="1">
    <citation type="submission" date="2016-10" db="EMBL/GenBank/DDBJ databases">
        <authorList>
            <person name="de Groot N.N."/>
        </authorList>
    </citation>
    <scope>NUCLEOTIDE SEQUENCE [LARGE SCALE GENOMIC DNA]</scope>
    <source>
        <strain evidence="8 9">DSM 22789</strain>
    </source>
</reference>
<gene>
    <name evidence="8" type="ORF">SAMN05660206_10741</name>
</gene>
<dbReference type="Gene3D" id="1.20.1600.10">
    <property type="entry name" value="Outer membrane efflux proteins (OEP)"/>
    <property type="match status" value="1"/>
</dbReference>
<dbReference type="Pfam" id="PF02321">
    <property type="entry name" value="OEP"/>
    <property type="match status" value="2"/>
</dbReference>
<dbReference type="SUPFAM" id="SSF56954">
    <property type="entry name" value="Outer membrane efflux proteins (OEP)"/>
    <property type="match status" value="1"/>
</dbReference>
<keyword evidence="7" id="KW-0998">Cell outer membrane</keyword>
<evidence type="ECO:0000256" key="2">
    <source>
        <dbReference type="ARBA" id="ARBA00007613"/>
    </source>
</evidence>
<dbReference type="GO" id="GO:1990281">
    <property type="term" value="C:efflux pump complex"/>
    <property type="evidence" value="ECO:0007669"/>
    <property type="project" value="TreeGrafter"/>
</dbReference>